<accession>A0A4V1IST7</accession>
<evidence type="ECO:0000313" key="2">
    <source>
        <dbReference type="Proteomes" id="UP000269721"/>
    </source>
</evidence>
<sequence length="226" mass="25264">MPFINFFHYCLVSLPAFQDPYDAKNTTLGTPTSSILDTILWVLANTGDGRTGVHIPDFILKQEKIHPTLMKLRLSVMSKEGKFDYGVNKRARKDDTARVETAKDQGLEIGHELGLEIGHELEGHLLKSPIMRRELSAENNRFRPFDSKDPEGVLSEDTHAYLAAISALFDFADYPPPVSFLVSLLASFSKEPSVRNWKGVDHVLRYLNGTVEPGLIYTRGKTAMSG</sequence>
<keyword evidence="2" id="KW-1185">Reference proteome</keyword>
<dbReference type="Proteomes" id="UP000269721">
    <property type="component" value="Unassembled WGS sequence"/>
</dbReference>
<proteinExistence type="predicted"/>
<dbReference type="OrthoDB" id="1712839at2759"/>
<organism evidence="1 2">
    <name type="scientific">Blyttiomyces helicus</name>
    <dbReference type="NCBI Taxonomy" id="388810"/>
    <lineage>
        <taxon>Eukaryota</taxon>
        <taxon>Fungi</taxon>
        <taxon>Fungi incertae sedis</taxon>
        <taxon>Chytridiomycota</taxon>
        <taxon>Chytridiomycota incertae sedis</taxon>
        <taxon>Chytridiomycetes</taxon>
        <taxon>Chytridiomycetes incertae sedis</taxon>
        <taxon>Blyttiomyces</taxon>
    </lineage>
</organism>
<protein>
    <submittedName>
        <fullName evidence="1">Uncharacterized protein</fullName>
    </submittedName>
</protein>
<dbReference type="AlphaFoldDB" id="A0A4V1IST7"/>
<dbReference type="EMBL" id="KZ993837">
    <property type="protein sequence ID" value="RKO94697.1"/>
    <property type="molecule type" value="Genomic_DNA"/>
</dbReference>
<name>A0A4V1IST7_9FUNG</name>
<gene>
    <name evidence="1" type="ORF">BDK51DRAFT_49219</name>
</gene>
<reference evidence="2" key="1">
    <citation type="journal article" date="2018" name="Nat. Microbiol.">
        <title>Leveraging single-cell genomics to expand the fungal tree of life.</title>
        <authorList>
            <person name="Ahrendt S.R."/>
            <person name="Quandt C.A."/>
            <person name="Ciobanu D."/>
            <person name="Clum A."/>
            <person name="Salamov A."/>
            <person name="Andreopoulos B."/>
            <person name="Cheng J.F."/>
            <person name="Woyke T."/>
            <person name="Pelin A."/>
            <person name="Henrissat B."/>
            <person name="Reynolds N.K."/>
            <person name="Benny G.L."/>
            <person name="Smith M.E."/>
            <person name="James T.Y."/>
            <person name="Grigoriev I.V."/>
        </authorList>
    </citation>
    <scope>NUCLEOTIDE SEQUENCE [LARGE SCALE GENOMIC DNA]</scope>
</reference>
<evidence type="ECO:0000313" key="1">
    <source>
        <dbReference type="EMBL" id="RKO94697.1"/>
    </source>
</evidence>